<dbReference type="InterPro" id="IPR013272">
    <property type="entry name" value="Vps72/YL1_C"/>
</dbReference>
<dbReference type="Pfam" id="PF08265">
    <property type="entry name" value="YL1_C"/>
    <property type="match status" value="1"/>
</dbReference>
<sequence length="377" mass="42349">MAPRRKSARASTKSKNVEEEANEDDVPSSDHSIKSRENSEEKEEVASKSSEKEDEAEDEENSDEEETSSDEEDAVPVVLNVTERAKRATAGNKMAALLASADQEDEFYKTAYGGFEENNEIDKEYKSPVHSDDDEVDSDFDKEEEEDEPVSGEDDEGKPRRKRKKFNEPKRGITADDILAKNKKWAMARLAGNIVAPNTVDEKTQTQMLKEAEKTEKLNIESLKCYEAFELERKKKREKNTVRIFPPGPRVQIKMTASGTIMTMSEVKKFECERPRERNVCAVTGRPARYLDPLTRLPYSSAYTFKVIRDKYNKHLRTIRGNSEVTAYLDQLKGHPTEPMTPPPRVSTVTSSGSPTSKSVVTPPKAPTTVPTTSSAT</sequence>
<organism evidence="5 6">
    <name type="scientific">Caenorhabditis japonica</name>
    <dbReference type="NCBI Taxonomy" id="281687"/>
    <lineage>
        <taxon>Eukaryota</taxon>
        <taxon>Metazoa</taxon>
        <taxon>Ecdysozoa</taxon>
        <taxon>Nematoda</taxon>
        <taxon>Chromadorea</taxon>
        <taxon>Rhabditida</taxon>
        <taxon>Rhabditina</taxon>
        <taxon>Rhabditomorpha</taxon>
        <taxon>Rhabditoidea</taxon>
        <taxon>Rhabditidae</taxon>
        <taxon>Peloderinae</taxon>
        <taxon>Caenorhabditis</taxon>
    </lineage>
</organism>
<name>A0A8R1DKB7_CAEJA</name>
<feature type="domain" description="Vps72/YL1 C-terminal" evidence="4">
    <location>
        <begin position="279"/>
        <end position="308"/>
    </location>
</feature>
<evidence type="ECO:0000313" key="5">
    <source>
        <dbReference type="EnsemblMetazoa" id="CJA04036.1"/>
    </source>
</evidence>
<dbReference type="PANTHER" id="PTHR13275:SF4">
    <property type="entry name" value="VACUOLAR PROTEIN SORTING-ASSOCIATED PROTEIN 72 HOMOLOG"/>
    <property type="match status" value="1"/>
</dbReference>
<dbReference type="PANTHER" id="PTHR13275">
    <property type="entry name" value="YL-1 PROTEIN TRANSCRIPTION FACTOR-LIKE 1"/>
    <property type="match status" value="1"/>
</dbReference>
<feature type="region of interest" description="Disordered" evidence="3">
    <location>
        <begin position="1"/>
        <end position="80"/>
    </location>
</feature>
<reference evidence="6" key="1">
    <citation type="submission" date="2010-08" db="EMBL/GenBank/DDBJ databases">
        <authorList>
            <consortium name="Caenorhabditis japonica Sequencing Consortium"/>
            <person name="Wilson R.K."/>
        </authorList>
    </citation>
    <scope>NUCLEOTIDE SEQUENCE [LARGE SCALE GENOMIC DNA]</scope>
    <source>
        <strain evidence="6">DF5081</strain>
    </source>
</reference>
<feature type="compositionally biased region" description="Acidic residues" evidence="3">
    <location>
        <begin position="132"/>
        <end position="156"/>
    </location>
</feature>
<dbReference type="EnsemblMetazoa" id="CJA04036.1">
    <property type="protein sequence ID" value="CJA04036.1"/>
    <property type="gene ID" value="WBGene00123240"/>
</dbReference>
<keyword evidence="6" id="KW-1185">Reference proteome</keyword>
<feature type="compositionally biased region" description="Acidic residues" evidence="3">
    <location>
        <begin position="52"/>
        <end position="74"/>
    </location>
</feature>
<protein>
    <recommendedName>
        <fullName evidence="2">Vacuolar protein sorting-associated protein 72 homolog</fullName>
    </recommendedName>
</protein>
<dbReference type="Proteomes" id="UP000005237">
    <property type="component" value="Unassembled WGS sequence"/>
</dbReference>
<comment type="similarity">
    <text evidence="1">Belongs to the VPS72/YL1 family.</text>
</comment>
<evidence type="ECO:0000256" key="2">
    <source>
        <dbReference type="ARBA" id="ARBA00020000"/>
    </source>
</evidence>
<dbReference type="AlphaFoldDB" id="A0A8R1DKB7"/>
<evidence type="ECO:0000313" key="6">
    <source>
        <dbReference type="Proteomes" id="UP000005237"/>
    </source>
</evidence>
<feature type="compositionally biased region" description="Basic and acidic residues" evidence="3">
    <location>
        <begin position="31"/>
        <end position="51"/>
    </location>
</feature>
<proteinExistence type="inferred from homology"/>
<feature type="compositionally biased region" description="Low complexity" evidence="3">
    <location>
        <begin position="346"/>
        <end position="377"/>
    </location>
</feature>
<feature type="compositionally biased region" description="Basic and acidic residues" evidence="3">
    <location>
        <begin position="120"/>
        <end position="131"/>
    </location>
</feature>
<dbReference type="SMART" id="SM00993">
    <property type="entry name" value="YL1_C"/>
    <property type="match status" value="1"/>
</dbReference>
<evidence type="ECO:0000259" key="4">
    <source>
        <dbReference type="SMART" id="SM00993"/>
    </source>
</evidence>
<evidence type="ECO:0000256" key="3">
    <source>
        <dbReference type="SAM" id="MobiDB-lite"/>
    </source>
</evidence>
<reference evidence="5" key="2">
    <citation type="submission" date="2022-06" db="UniProtKB">
        <authorList>
            <consortium name="EnsemblMetazoa"/>
        </authorList>
    </citation>
    <scope>IDENTIFICATION</scope>
    <source>
        <strain evidence="5">DF5081</strain>
    </source>
</reference>
<evidence type="ECO:0000256" key="1">
    <source>
        <dbReference type="ARBA" id="ARBA00006832"/>
    </source>
</evidence>
<feature type="region of interest" description="Disordered" evidence="3">
    <location>
        <begin position="333"/>
        <end position="377"/>
    </location>
</feature>
<accession>A0A8R1DKB7</accession>
<dbReference type="InterPro" id="IPR046757">
    <property type="entry name" value="YL1_N"/>
</dbReference>
<dbReference type="Pfam" id="PF05764">
    <property type="entry name" value="YL1"/>
    <property type="match status" value="2"/>
</dbReference>
<dbReference type="GO" id="GO:0005634">
    <property type="term" value="C:nucleus"/>
    <property type="evidence" value="ECO:0007669"/>
    <property type="project" value="TreeGrafter"/>
</dbReference>
<feature type="region of interest" description="Disordered" evidence="3">
    <location>
        <begin position="111"/>
        <end position="173"/>
    </location>
</feature>